<gene>
    <name evidence="1" type="ORF">FAZ97_06210</name>
</gene>
<dbReference type="Proteomes" id="UP000434209">
    <property type="component" value="Chromosome 1"/>
</dbReference>
<dbReference type="KEGG" id="pacp:FAZ97_06210"/>
<keyword evidence="2" id="KW-1185">Reference proteome</keyword>
<name>A0A7Z2G6G4_9BURK</name>
<evidence type="ECO:0000313" key="2">
    <source>
        <dbReference type="Proteomes" id="UP000434209"/>
    </source>
</evidence>
<dbReference type="Pfam" id="PF11065">
    <property type="entry name" value="DUF2866"/>
    <property type="match status" value="1"/>
</dbReference>
<dbReference type="InterPro" id="IPR021294">
    <property type="entry name" value="DUF2866"/>
</dbReference>
<accession>A0A7Z2G6G4</accession>
<reference evidence="1 2" key="1">
    <citation type="submission" date="2019-12" db="EMBL/GenBank/DDBJ databases">
        <title>Paraburkholderia acidiphila 7Q-K02 sp. nov and Paraburkholderia acidisoli DHF22 sp. nov., two strains isolated from forest soil.</title>
        <authorList>
            <person name="Gao Z."/>
            <person name="Qiu L."/>
        </authorList>
    </citation>
    <scope>NUCLEOTIDE SEQUENCE [LARGE SCALE GENOMIC DNA]</scope>
    <source>
        <strain evidence="1 2">7Q-K02</strain>
    </source>
</reference>
<proteinExistence type="predicted"/>
<organism evidence="1 2">
    <name type="scientific">Paraburkholderia acidiphila</name>
    <dbReference type="NCBI Taxonomy" id="2571747"/>
    <lineage>
        <taxon>Bacteria</taxon>
        <taxon>Pseudomonadati</taxon>
        <taxon>Pseudomonadota</taxon>
        <taxon>Betaproteobacteria</taxon>
        <taxon>Burkholderiales</taxon>
        <taxon>Burkholderiaceae</taxon>
        <taxon>Paraburkholderia</taxon>
    </lineage>
</organism>
<dbReference type="EMBL" id="CP046909">
    <property type="protein sequence ID" value="QGZ56098.1"/>
    <property type="molecule type" value="Genomic_DNA"/>
</dbReference>
<dbReference type="OrthoDB" id="9105568at2"/>
<dbReference type="AlphaFoldDB" id="A0A7Z2G6G4"/>
<protein>
    <submittedName>
        <fullName evidence="1">DUF2866 domain-containing protein</fullName>
    </submittedName>
</protein>
<sequence length="121" mass="13834">MISNNPGSGCNHFRLRFPYPWRDVQPVSSGKDSDLKQTDTSFDGRSIVVRGCRVSEPLMQPWGSTCRIVEWIDGDGRISRRVVAEDVTAAEVRSTIAHHVEGRKYVMYDDERSPRQTLPRR</sequence>
<evidence type="ECO:0000313" key="1">
    <source>
        <dbReference type="EMBL" id="QGZ56098.1"/>
    </source>
</evidence>